<dbReference type="Proteomes" id="UP000183900">
    <property type="component" value="Unassembled WGS sequence"/>
</dbReference>
<dbReference type="SUPFAM" id="SSF111369">
    <property type="entry name" value="HlyD-like secretion proteins"/>
    <property type="match status" value="2"/>
</dbReference>
<dbReference type="Pfam" id="PF25876">
    <property type="entry name" value="HH_MFP_RND"/>
    <property type="match status" value="1"/>
</dbReference>
<evidence type="ECO:0000259" key="5">
    <source>
        <dbReference type="Pfam" id="PF25917"/>
    </source>
</evidence>
<feature type="domain" description="Multidrug resistance protein MdtA-like alpha-helical hairpin" evidence="4">
    <location>
        <begin position="190"/>
        <end position="254"/>
    </location>
</feature>
<feature type="domain" description="CusB-like beta-barrel" evidence="6">
    <location>
        <begin position="324"/>
        <end position="364"/>
    </location>
</feature>
<gene>
    <name evidence="7" type="ORF">Ga0061067_11369</name>
</gene>
<evidence type="ECO:0000259" key="6">
    <source>
        <dbReference type="Pfam" id="PF25954"/>
    </source>
</evidence>
<proteinExistence type="predicted"/>
<feature type="coiled-coil region" evidence="1">
    <location>
        <begin position="161"/>
        <end position="209"/>
    </location>
</feature>
<feature type="transmembrane region" description="Helical" evidence="3">
    <location>
        <begin position="83"/>
        <end position="103"/>
    </location>
</feature>
<feature type="coiled-coil region" evidence="1">
    <location>
        <begin position="248"/>
        <end position="282"/>
    </location>
</feature>
<keyword evidence="3" id="KW-1133">Transmembrane helix</keyword>
<dbReference type="PANTHER" id="PTHR30386:SF24">
    <property type="entry name" value="MULTIDRUG RESISTANCE EFFLUX PUMP"/>
    <property type="match status" value="1"/>
</dbReference>
<feature type="compositionally biased region" description="Low complexity" evidence="2">
    <location>
        <begin position="30"/>
        <end position="49"/>
    </location>
</feature>
<dbReference type="InterPro" id="IPR050739">
    <property type="entry name" value="MFP"/>
</dbReference>
<evidence type="ECO:0000259" key="4">
    <source>
        <dbReference type="Pfam" id="PF25876"/>
    </source>
</evidence>
<dbReference type="EMBL" id="CYHE01000013">
    <property type="protein sequence ID" value="CUA99550.1"/>
    <property type="molecule type" value="Genomic_DNA"/>
</dbReference>
<dbReference type="Pfam" id="PF25954">
    <property type="entry name" value="Beta-barrel_RND_2"/>
    <property type="match status" value="1"/>
</dbReference>
<dbReference type="RefSeq" id="WP_208975766.1">
    <property type="nucleotide sequence ID" value="NZ_CYHE01000013.1"/>
</dbReference>
<dbReference type="GO" id="GO:0055085">
    <property type="term" value="P:transmembrane transport"/>
    <property type="evidence" value="ECO:0007669"/>
    <property type="project" value="InterPro"/>
</dbReference>
<dbReference type="Gene3D" id="2.40.30.170">
    <property type="match status" value="1"/>
</dbReference>
<keyword evidence="8" id="KW-1185">Reference proteome</keyword>
<name>A0A0K6I8V9_9HYPH</name>
<evidence type="ECO:0000256" key="1">
    <source>
        <dbReference type="SAM" id="Coils"/>
    </source>
</evidence>
<sequence>MTSTATLLKTETQSPASRTPTGSGEERRAAAPAADGSGSPAGSPEAPSPTRARNAHGDPQPATGQQAGEGGSTAKEKGKAGKVIRVILLLAAAAGAYEGYGWWTHGRFMASTDDAYVSADITTVLSKVSGYVVSIEVADNQHVDAGQVIARIDDGDYRLAVQSAKDNVASAEATVERIARQIIASQASVEQARASVEAAEARAIEAKASYERQVKLTAGKVSSQASLDTALANMRDASATVASSKAAVSVAEANVAVLESQKKEAERAVASARTALEKAERDLDFTVVRAPVSGVVGNRAVQVGSLLQTGSRVASIVPLADARIDANFKETQMDAIQPGASVKVTVDAYPQLELHGTVKSLSPATGSVFSLLPSENATGNFTKVVQRIPVRISVPVSEEGASVLRPGMSVVVEVDTRTGTRITGLPGSKTASAR</sequence>
<feature type="domain" description="Multidrug resistance protein MdtA-like barrel-sandwich hybrid" evidence="5">
    <location>
        <begin position="122"/>
        <end position="317"/>
    </location>
</feature>
<dbReference type="AlphaFoldDB" id="A0A0K6I8V9"/>
<feature type="compositionally biased region" description="Polar residues" evidence="2">
    <location>
        <begin position="1"/>
        <end position="21"/>
    </location>
</feature>
<dbReference type="Pfam" id="PF25917">
    <property type="entry name" value="BSH_RND"/>
    <property type="match status" value="1"/>
</dbReference>
<evidence type="ECO:0000313" key="8">
    <source>
        <dbReference type="Proteomes" id="UP000183900"/>
    </source>
</evidence>
<dbReference type="Gene3D" id="2.40.50.100">
    <property type="match status" value="1"/>
</dbReference>
<evidence type="ECO:0000256" key="3">
    <source>
        <dbReference type="SAM" id="Phobius"/>
    </source>
</evidence>
<keyword evidence="3" id="KW-0812">Transmembrane</keyword>
<dbReference type="InterPro" id="IPR058792">
    <property type="entry name" value="Beta-barrel_RND_2"/>
</dbReference>
<keyword evidence="3" id="KW-0472">Membrane</keyword>
<evidence type="ECO:0000313" key="7">
    <source>
        <dbReference type="EMBL" id="CUA99550.1"/>
    </source>
</evidence>
<keyword evidence="1" id="KW-0175">Coiled coil</keyword>
<organism evidence="7 8">
    <name type="scientific">Pannonibacter indicus</name>
    <dbReference type="NCBI Taxonomy" id="466044"/>
    <lineage>
        <taxon>Bacteria</taxon>
        <taxon>Pseudomonadati</taxon>
        <taxon>Pseudomonadota</taxon>
        <taxon>Alphaproteobacteria</taxon>
        <taxon>Hyphomicrobiales</taxon>
        <taxon>Stappiaceae</taxon>
        <taxon>Pannonibacter</taxon>
    </lineage>
</organism>
<reference evidence="8" key="1">
    <citation type="submission" date="2015-08" db="EMBL/GenBank/DDBJ databases">
        <authorList>
            <person name="Varghese N."/>
        </authorList>
    </citation>
    <scope>NUCLEOTIDE SEQUENCE [LARGE SCALE GENOMIC DNA]</scope>
    <source>
        <strain evidence="8">DSM 23407</strain>
    </source>
</reference>
<dbReference type="Gene3D" id="1.10.287.470">
    <property type="entry name" value="Helix hairpin bin"/>
    <property type="match status" value="2"/>
</dbReference>
<evidence type="ECO:0000256" key="2">
    <source>
        <dbReference type="SAM" id="MobiDB-lite"/>
    </source>
</evidence>
<accession>A0A0K6I8V9</accession>
<protein>
    <submittedName>
        <fullName evidence="7">Multidrug resistance efflux pump</fullName>
    </submittedName>
</protein>
<feature type="region of interest" description="Disordered" evidence="2">
    <location>
        <begin position="1"/>
        <end position="76"/>
    </location>
</feature>
<dbReference type="PANTHER" id="PTHR30386">
    <property type="entry name" value="MEMBRANE FUSION SUBUNIT OF EMRAB-TOLC MULTIDRUG EFFLUX PUMP"/>
    <property type="match status" value="1"/>
</dbReference>
<dbReference type="InterPro" id="IPR058624">
    <property type="entry name" value="MdtA-like_HH"/>
</dbReference>
<dbReference type="InterPro" id="IPR058625">
    <property type="entry name" value="MdtA-like_BSH"/>
</dbReference>